<dbReference type="eggNOG" id="ENOG502SPB4">
    <property type="taxonomic scope" value="Eukaryota"/>
</dbReference>
<proteinExistence type="predicted"/>
<feature type="compositionally biased region" description="Polar residues" evidence="1">
    <location>
        <begin position="39"/>
        <end position="49"/>
    </location>
</feature>
<dbReference type="VEuPathDB" id="FungiDB:TEQG_04166"/>
<name>F2PTD1_TRIEC</name>
<gene>
    <name evidence="2" type="ORF">TEQG_04166</name>
</gene>
<dbReference type="AlphaFoldDB" id="F2PTD1"/>
<dbReference type="HOGENOM" id="CLU_052357_0_0_1"/>
<feature type="compositionally biased region" description="Basic and acidic residues" evidence="1">
    <location>
        <begin position="60"/>
        <end position="72"/>
    </location>
</feature>
<evidence type="ECO:0000313" key="3">
    <source>
        <dbReference type="Proteomes" id="UP000009169"/>
    </source>
</evidence>
<sequence>MHKKLKDNEDEESSDLMPSTTISVRRCLRNAMQAFGPPRTSSTAPNGLNSIKAKAPKQGGQKEPRRNLTEQAMRDREDLLREFGLEMVPGTASQGTGADINKMGQLQITDANLSKRPHKTALILYRAPASLTERDFLRILAPGKHIEGWKSQGGLEQIIPTRNPKTLDRMNGWILLFSNPAAAAAYQGKVHKLRELLRDKTPFYPASSIDLPSKYEVPGSMGFTLQDYTLTAPWQFPLITAEFFPFSKWVSSCIRTQESITGVIAHEEEEPPEASAPVPFSSDAAGYPVRMCISRDSFLSPTRKSLINFLYWDGERRSVPWDLIEGWDKVIFLTNGKEDGSTPLGEKAHAKPKFGEYDISNWRVTFRSASDARRFVRTWHMKEFPQAEDMDYCDPPPVIKAEALFWDESF</sequence>
<protein>
    <submittedName>
        <fullName evidence="2">Uncharacterized protein</fullName>
    </submittedName>
</protein>
<dbReference type="Proteomes" id="UP000009169">
    <property type="component" value="Unassembled WGS sequence"/>
</dbReference>
<dbReference type="EMBL" id="DS995737">
    <property type="protein sequence ID" value="EGE05149.1"/>
    <property type="molecule type" value="Genomic_DNA"/>
</dbReference>
<keyword evidence="3" id="KW-1185">Reference proteome</keyword>
<feature type="region of interest" description="Disordered" evidence="1">
    <location>
        <begin position="1"/>
        <end position="72"/>
    </location>
</feature>
<organism evidence="2 3">
    <name type="scientific">Trichophyton equinum (strain ATCC MYA-4606 / CBS 127.97)</name>
    <name type="common">Horse ringworm fungus</name>
    <dbReference type="NCBI Taxonomy" id="559882"/>
    <lineage>
        <taxon>Eukaryota</taxon>
        <taxon>Fungi</taxon>
        <taxon>Dikarya</taxon>
        <taxon>Ascomycota</taxon>
        <taxon>Pezizomycotina</taxon>
        <taxon>Eurotiomycetes</taxon>
        <taxon>Eurotiomycetidae</taxon>
        <taxon>Onygenales</taxon>
        <taxon>Arthrodermataceae</taxon>
        <taxon>Trichophyton</taxon>
    </lineage>
</organism>
<accession>F2PTD1</accession>
<reference evidence="3" key="1">
    <citation type="journal article" date="2012" name="MBio">
        <title>Comparative genome analysis of Trichophyton rubrum and related dermatophytes reveals candidate genes involved in infection.</title>
        <authorList>
            <person name="Martinez D.A."/>
            <person name="Oliver B.G."/>
            <person name="Graeser Y."/>
            <person name="Goldberg J.M."/>
            <person name="Li W."/>
            <person name="Martinez-Rossi N.M."/>
            <person name="Monod M."/>
            <person name="Shelest E."/>
            <person name="Barton R.C."/>
            <person name="Birch E."/>
            <person name="Brakhage A.A."/>
            <person name="Chen Z."/>
            <person name="Gurr S.J."/>
            <person name="Heiman D."/>
            <person name="Heitman J."/>
            <person name="Kosti I."/>
            <person name="Rossi A."/>
            <person name="Saif S."/>
            <person name="Samalova M."/>
            <person name="Saunders C.W."/>
            <person name="Shea T."/>
            <person name="Summerbell R.C."/>
            <person name="Xu J."/>
            <person name="Young S."/>
            <person name="Zeng Q."/>
            <person name="Birren B.W."/>
            <person name="Cuomo C.A."/>
            <person name="White T.C."/>
        </authorList>
    </citation>
    <scope>NUCLEOTIDE SEQUENCE [LARGE SCALE GENOMIC DNA]</scope>
    <source>
        <strain evidence="3">ATCC MYA-4606 / CBS 127.97</strain>
    </source>
</reference>
<dbReference type="OrthoDB" id="5332316at2759"/>
<evidence type="ECO:0000313" key="2">
    <source>
        <dbReference type="EMBL" id="EGE05149.1"/>
    </source>
</evidence>
<evidence type="ECO:0000256" key="1">
    <source>
        <dbReference type="SAM" id="MobiDB-lite"/>
    </source>
</evidence>